<accession>A0A1I3YTG4</accession>
<dbReference type="RefSeq" id="WP_093518847.1">
    <property type="nucleotide sequence ID" value="NZ_FOSK01000004.1"/>
</dbReference>
<keyword evidence="4" id="KW-0788">Thiol protease</keyword>
<keyword evidence="3" id="KW-0378">Hydrolase</keyword>
<sequence>MTVQLDRRLHPVRPDLASTDYRGQVQSERFVEGTNYSVKADKVELRARPDFACGIDTELNFGEAFRVFETTPEGWSWGQLQTDGYVGWLPTNALGPVEQTTHRVTALRTYRYPEAEMKRPVLGQVSMGALVSVVGHETTRGLEFAKLADGSFIVKKHLVEQAEKAVDWVKAAEAMVGTPYLWGGRSTLGLDCSGLIQLALQTGGVNAPRDADMQEAMLGEQLDLSGDLPTLQRGDLMFWKGHVGVMSDSETLLHANGYTMTVAYEGIQAALKRIGENEFGQLTSVKRLS</sequence>
<evidence type="ECO:0000259" key="5">
    <source>
        <dbReference type="PROSITE" id="PS51935"/>
    </source>
</evidence>
<comment type="caution">
    <text evidence="6">The sequence shown here is derived from an EMBL/GenBank/DDBJ whole genome shotgun (WGS) entry which is preliminary data.</text>
</comment>
<evidence type="ECO:0000256" key="3">
    <source>
        <dbReference type="ARBA" id="ARBA00022801"/>
    </source>
</evidence>
<dbReference type="PANTHER" id="PTHR47053:SF1">
    <property type="entry name" value="MUREIN DD-ENDOPEPTIDASE MEPH-RELATED"/>
    <property type="match status" value="1"/>
</dbReference>
<dbReference type="InterPro" id="IPR000064">
    <property type="entry name" value="NLP_P60_dom"/>
</dbReference>
<evidence type="ECO:0000256" key="4">
    <source>
        <dbReference type="ARBA" id="ARBA00022807"/>
    </source>
</evidence>
<feature type="domain" description="NlpC/P60" evidence="5">
    <location>
        <begin position="162"/>
        <end position="289"/>
    </location>
</feature>
<evidence type="ECO:0000313" key="7">
    <source>
        <dbReference type="Proteomes" id="UP000199598"/>
    </source>
</evidence>
<dbReference type="PANTHER" id="PTHR47053">
    <property type="entry name" value="MUREIN DD-ENDOPEPTIDASE MEPH-RELATED"/>
    <property type="match status" value="1"/>
</dbReference>
<dbReference type="InterPro" id="IPR036028">
    <property type="entry name" value="SH3-like_dom_sf"/>
</dbReference>
<dbReference type="EMBL" id="FOSK01000004">
    <property type="protein sequence ID" value="SFK35093.1"/>
    <property type="molecule type" value="Genomic_DNA"/>
</dbReference>
<proteinExistence type="inferred from homology"/>
<dbReference type="Pfam" id="PF18348">
    <property type="entry name" value="SH3_16"/>
    <property type="match status" value="1"/>
</dbReference>
<evidence type="ECO:0000256" key="2">
    <source>
        <dbReference type="ARBA" id="ARBA00022670"/>
    </source>
</evidence>
<comment type="similarity">
    <text evidence="1">Belongs to the peptidase C40 family.</text>
</comment>
<dbReference type="Proteomes" id="UP000199598">
    <property type="component" value="Unassembled WGS sequence"/>
</dbReference>
<dbReference type="Gene3D" id="2.30.30.40">
    <property type="entry name" value="SH3 Domains"/>
    <property type="match status" value="1"/>
</dbReference>
<dbReference type="PROSITE" id="PS51935">
    <property type="entry name" value="NLPC_P60"/>
    <property type="match status" value="1"/>
</dbReference>
<dbReference type="InterPro" id="IPR038765">
    <property type="entry name" value="Papain-like_cys_pep_sf"/>
</dbReference>
<dbReference type="SUPFAM" id="SSF54001">
    <property type="entry name" value="Cysteine proteinases"/>
    <property type="match status" value="1"/>
</dbReference>
<dbReference type="SUPFAM" id="SSF50044">
    <property type="entry name" value="SH3-domain"/>
    <property type="match status" value="1"/>
</dbReference>
<organism evidence="6 7">
    <name type="scientific">Pseudovibrio ascidiaceicola</name>
    <dbReference type="NCBI Taxonomy" id="285279"/>
    <lineage>
        <taxon>Bacteria</taxon>
        <taxon>Pseudomonadati</taxon>
        <taxon>Pseudomonadota</taxon>
        <taxon>Alphaproteobacteria</taxon>
        <taxon>Hyphomicrobiales</taxon>
        <taxon>Stappiaceae</taxon>
        <taxon>Pseudovibrio</taxon>
    </lineage>
</organism>
<protein>
    <submittedName>
        <fullName evidence="6">NlpC/P60 family protein</fullName>
    </submittedName>
</protein>
<evidence type="ECO:0000256" key="1">
    <source>
        <dbReference type="ARBA" id="ARBA00007074"/>
    </source>
</evidence>
<keyword evidence="2" id="KW-0645">Protease</keyword>
<dbReference type="InterPro" id="IPR041382">
    <property type="entry name" value="SH3_16"/>
</dbReference>
<dbReference type="Gene3D" id="3.90.1720.10">
    <property type="entry name" value="endopeptidase domain like (from Nostoc punctiforme)"/>
    <property type="match status" value="1"/>
</dbReference>
<evidence type="ECO:0000313" key="6">
    <source>
        <dbReference type="EMBL" id="SFK35093.1"/>
    </source>
</evidence>
<gene>
    <name evidence="6" type="ORF">SAMN04488518_104221</name>
</gene>
<name>A0A1I3YTG4_9HYPH</name>
<keyword evidence="7" id="KW-1185">Reference proteome</keyword>
<dbReference type="InterPro" id="IPR051202">
    <property type="entry name" value="Peptidase_C40"/>
</dbReference>
<dbReference type="Pfam" id="PF00877">
    <property type="entry name" value="NLPC_P60"/>
    <property type="match status" value="1"/>
</dbReference>
<reference evidence="6 7" key="1">
    <citation type="submission" date="2016-10" db="EMBL/GenBank/DDBJ databases">
        <authorList>
            <person name="Varghese N."/>
            <person name="Submissions S."/>
        </authorList>
    </citation>
    <scope>NUCLEOTIDE SEQUENCE [LARGE SCALE GENOMIC DNA]</scope>
    <source>
        <strain evidence="6 7">DSM 16392</strain>
    </source>
</reference>